<organism evidence="9 10">
    <name type="scientific">Cellvibrio fontiphilus</name>
    <dbReference type="NCBI Taxonomy" id="1815559"/>
    <lineage>
        <taxon>Bacteria</taxon>
        <taxon>Pseudomonadati</taxon>
        <taxon>Pseudomonadota</taxon>
        <taxon>Gammaproteobacteria</taxon>
        <taxon>Cellvibrionales</taxon>
        <taxon>Cellvibrionaceae</taxon>
        <taxon>Cellvibrio</taxon>
    </lineage>
</organism>
<reference evidence="10" key="1">
    <citation type="journal article" date="2019" name="Int. J. Syst. Evol. Microbiol.">
        <title>The Global Catalogue of Microorganisms (GCM) 10K type strain sequencing project: providing services to taxonomists for standard genome sequencing and annotation.</title>
        <authorList>
            <consortium name="The Broad Institute Genomics Platform"/>
            <consortium name="The Broad Institute Genome Sequencing Center for Infectious Disease"/>
            <person name="Wu L."/>
            <person name="Ma J."/>
        </authorList>
    </citation>
    <scope>NUCLEOTIDE SEQUENCE [LARGE SCALE GENOMIC DNA]</scope>
    <source>
        <strain evidence="10">KCTC 52237</strain>
    </source>
</reference>
<comment type="caution">
    <text evidence="9">The sequence shown here is derived from an EMBL/GenBank/DDBJ whole genome shotgun (WGS) entry which is preliminary data.</text>
</comment>
<comment type="subcellular location">
    <subcellularLocation>
        <location evidence="1 5">Cytoplasm</location>
    </subcellularLocation>
</comment>
<dbReference type="Proteomes" id="UP001595555">
    <property type="component" value="Unassembled WGS sequence"/>
</dbReference>
<dbReference type="RefSeq" id="WP_378117300.1">
    <property type="nucleotide sequence ID" value="NZ_JBHRTF010000003.1"/>
</dbReference>
<accession>A0ABV7FD17</accession>
<evidence type="ECO:0000256" key="3">
    <source>
        <dbReference type="ARBA" id="ARBA00018111"/>
    </source>
</evidence>
<dbReference type="Pfam" id="PF21981">
    <property type="entry name" value="RecX_HTH3"/>
    <property type="match status" value="1"/>
</dbReference>
<dbReference type="HAMAP" id="MF_01114">
    <property type="entry name" value="RecX"/>
    <property type="match status" value="1"/>
</dbReference>
<evidence type="ECO:0000256" key="5">
    <source>
        <dbReference type="HAMAP-Rule" id="MF_01114"/>
    </source>
</evidence>
<dbReference type="Pfam" id="PF21982">
    <property type="entry name" value="RecX_HTH1"/>
    <property type="match status" value="1"/>
</dbReference>
<evidence type="ECO:0000256" key="4">
    <source>
        <dbReference type="ARBA" id="ARBA00022490"/>
    </source>
</evidence>
<evidence type="ECO:0000256" key="2">
    <source>
        <dbReference type="ARBA" id="ARBA00009695"/>
    </source>
</evidence>
<sequence>METDAPKISELRLAAMNYLAMREHSAQELKEKLARKYSTWPELIDSVVAQLAAEGLQCDQRFALAFIAMRQRQGKGSQLIRLELRERGVAGELINQCLDEVDPCWNELARTARTKRFGHILPSDQRERAKQMRFLQARGFSSRHIQRAFVADVDDYS</sequence>
<dbReference type="EMBL" id="JBHRTF010000003">
    <property type="protein sequence ID" value="MFC3115210.1"/>
    <property type="molecule type" value="Genomic_DNA"/>
</dbReference>
<feature type="domain" description="RecX first three-helical" evidence="8">
    <location>
        <begin position="14"/>
        <end position="51"/>
    </location>
</feature>
<dbReference type="PANTHER" id="PTHR33602:SF1">
    <property type="entry name" value="REGULATORY PROTEIN RECX FAMILY PROTEIN"/>
    <property type="match status" value="1"/>
</dbReference>
<evidence type="ECO:0000259" key="6">
    <source>
        <dbReference type="Pfam" id="PF02631"/>
    </source>
</evidence>
<protein>
    <recommendedName>
        <fullName evidence="3 5">Regulatory protein RecX</fullName>
    </recommendedName>
</protein>
<dbReference type="InterPro" id="IPR036388">
    <property type="entry name" value="WH-like_DNA-bd_sf"/>
</dbReference>
<name>A0ABV7FD17_9GAMM</name>
<evidence type="ECO:0000256" key="1">
    <source>
        <dbReference type="ARBA" id="ARBA00004496"/>
    </source>
</evidence>
<dbReference type="PANTHER" id="PTHR33602">
    <property type="entry name" value="REGULATORY PROTEIN RECX FAMILY PROTEIN"/>
    <property type="match status" value="1"/>
</dbReference>
<dbReference type="InterPro" id="IPR053926">
    <property type="entry name" value="RecX_HTH_1st"/>
</dbReference>
<gene>
    <name evidence="5" type="primary">recX</name>
    <name evidence="9" type="ORF">ACFODX_06550</name>
</gene>
<keyword evidence="4 5" id="KW-0963">Cytoplasm</keyword>
<dbReference type="InterPro" id="IPR003783">
    <property type="entry name" value="Regulatory_RecX"/>
</dbReference>
<comment type="function">
    <text evidence="5">Modulates RecA activity.</text>
</comment>
<feature type="domain" description="RecX second three-helical" evidence="6">
    <location>
        <begin position="59"/>
        <end position="98"/>
    </location>
</feature>
<evidence type="ECO:0000259" key="7">
    <source>
        <dbReference type="Pfam" id="PF21981"/>
    </source>
</evidence>
<dbReference type="Pfam" id="PF02631">
    <property type="entry name" value="RecX_HTH2"/>
    <property type="match status" value="1"/>
</dbReference>
<feature type="domain" description="RecX third three-helical" evidence="7">
    <location>
        <begin position="107"/>
        <end position="148"/>
    </location>
</feature>
<comment type="similarity">
    <text evidence="2 5">Belongs to the RecX family.</text>
</comment>
<dbReference type="Gene3D" id="1.10.10.10">
    <property type="entry name" value="Winged helix-like DNA-binding domain superfamily/Winged helix DNA-binding domain"/>
    <property type="match status" value="3"/>
</dbReference>
<dbReference type="InterPro" id="IPR053924">
    <property type="entry name" value="RecX_HTH_2nd"/>
</dbReference>
<evidence type="ECO:0000313" key="10">
    <source>
        <dbReference type="Proteomes" id="UP001595555"/>
    </source>
</evidence>
<evidence type="ECO:0000259" key="8">
    <source>
        <dbReference type="Pfam" id="PF21982"/>
    </source>
</evidence>
<keyword evidence="10" id="KW-1185">Reference proteome</keyword>
<dbReference type="InterPro" id="IPR053925">
    <property type="entry name" value="RecX_HTH_3rd"/>
</dbReference>
<evidence type="ECO:0000313" key="9">
    <source>
        <dbReference type="EMBL" id="MFC3115210.1"/>
    </source>
</evidence>
<proteinExistence type="inferred from homology"/>